<evidence type="ECO:0000256" key="2">
    <source>
        <dbReference type="ARBA" id="ARBA00022692"/>
    </source>
</evidence>
<sequence length="212" mass="23322">MIFDVIVAAIIILTMVSGFRRGFIYTFSHTLGWIGAMIAAFFLASPLRTLLSEKTGLDDHIYTAFLNKFSISSDALSSSSDTFPLIMGQITETAENAAEALSERLTELTMLLLCFFLILIAVKIILFFLTIGLSKRRAKGFTGFLDGLLGLLAGFLRGVVFVFLFLALLLPIVNLVSPTSTELILSGLDASYFTRTLYDSNYLVLVINDFLS</sequence>
<name>A0A923NPA4_9FIRM</name>
<reference evidence="6" key="1">
    <citation type="submission" date="2020-08" db="EMBL/GenBank/DDBJ databases">
        <title>Genome public.</title>
        <authorList>
            <person name="Liu C."/>
            <person name="Sun Q."/>
        </authorList>
    </citation>
    <scope>NUCLEOTIDE SEQUENCE</scope>
    <source>
        <strain evidence="6">BX12</strain>
    </source>
</reference>
<dbReference type="AlphaFoldDB" id="A0A923NPA4"/>
<keyword evidence="4 5" id="KW-0472">Membrane</keyword>
<proteinExistence type="predicted"/>
<feature type="transmembrane region" description="Helical" evidence="5">
    <location>
        <begin position="30"/>
        <end position="47"/>
    </location>
</feature>
<evidence type="ECO:0000313" key="6">
    <source>
        <dbReference type="EMBL" id="MBC6680614.1"/>
    </source>
</evidence>
<evidence type="ECO:0000256" key="5">
    <source>
        <dbReference type="SAM" id="Phobius"/>
    </source>
</evidence>
<organism evidence="6 7">
    <name type="scientific">Zhenpiania hominis</name>
    <dbReference type="NCBI Taxonomy" id="2763644"/>
    <lineage>
        <taxon>Bacteria</taxon>
        <taxon>Bacillati</taxon>
        <taxon>Bacillota</taxon>
        <taxon>Clostridia</taxon>
        <taxon>Peptostreptococcales</taxon>
        <taxon>Anaerovoracaceae</taxon>
        <taxon>Zhenpiania</taxon>
    </lineage>
</organism>
<dbReference type="EMBL" id="JACRYT010000015">
    <property type="protein sequence ID" value="MBC6680614.1"/>
    <property type="molecule type" value="Genomic_DNA"/>
</dbReference>
<dbReference type="Pfam" id="PF02674">
    <property type="entry name" value="Colicin_V"/>
    <property type="match status" value="1"/>
</dbReference>
<dbReference type="Proteomes" id="UP000602647">
    <property type="component" value="Unassembled WGS sequence"/>
</dbReference>
<keyword evidence="7" id="KW-1185">Reference proteome</keyword>
<accession>A0A923NPA4</accession>
<comment type="caution">
    <text evidence="6">The sequence shown here is derived from an EMBL/GenBank/DDBJ whole genome shotgun (WGS) entry which is preliminary data.</text>
</comment>
<evidence type="ECO:0000256" key="4">
    <source>
        <dbReference type="ARBA" id="ARBA00023136"/>
    </source>
</evidence>
<keyword evidence="3 5" id="KW-1133">Transmembrane helix</keyword>
<dbReference type="InterPro" id="IPR003825">
    <property type="entry name" value="Colicin-V_CvpA"/>
</dbReference>
<comment type="subcellular location">
    <subcellularLocation>
        <location evidence="1">Membrane</location>
        <topology evidence="1">Multi-pass membrane protein</topology>
    </subcellularLocation>
</comment>
<evidence type="ECO:0000256" key="3">
    <source>
        <dbReference type="ARBA" id="ARBA00022989"/>
    </source>
</evidence>
<feature type="transmembrane region" description="Helical" evidence="5">
    <location>
        <begin position="6"/>
        <end position="23"/>
    </location>
</feature>
<dbReference type="GO" id="GO:0016020">
    <property type="term" value="C:membrane"/>
    <property type="evidence" value="ECO:0007669"/>
    <property type="project" value="UniProtKB-SubCell"/>
</dbReference>
<evidence type="ECO:0000256" key="1">
    <source>
        <dbReference type="ARBA" id="ARBA00004141"/>
    </source>
</evidence>
<protein>
    <submittedName>
        <fullName evidence="6">CvpA family protein</fullName>
    </submittedName>
</protein>
<evidence type="ECO:0000313" key="7">
    <source>
        <dbReference type="Proteomes" id="UP000602647"/>
    </source>
</evidence>
<keyword evidence="2 5" id="KW-0812">Transmembrane</keyword>
<feature type="transmembrane region" description="Helical" evidence="5">
    <location>
        <begin position="145"/>
        <end position="173"/>
    </location>
</feature>
<gene>
    <name evidence="6" type="ORF">H9L42_12360</name>
</gene>
<dbReference type="RefSeq" id="WP_187303708.1">
    <property type="nucleotide sequence ID" value="NZ_CBCTON010000012.1"/>
</dbReference>
<dbReference type="GO" id="GO:0009403">
    <property type="term" value="P:toxin biosynthetic process"/>
    <property type="evidence" value="ECO:0007669"/>
    <property type="project" value="InterPro"/>
</dbReference>
<feature type="transmembrane region" description="Helical" evidence="5">
    <location>
        <begin position="110"/>
        <end position="133"/>
    </location>
</feature>